<dbReference type="Proteomes" id="UP001178148">
    <property type="component" value="Unassembled WGS sequence"/>
</dbReference>
<keyword evidence="2" id="KW-1185">Reference proteome</keyword>
<evidence type="ECO:0000313" key="1">
    <source>
        <dbReference type="EMBL" id="MDP0588826.1"/>
    </source>
</evidence>
<dbReference type="EMBL" id="JASXSV010000007">
    <property type="protein sequence ID" value="MDP0588826.1"/>
    <property type="molecule type" value="Genomic_DNA"/>
</dbReference>
<dbReference type="SUPFAM" id="SSF48371">
    <property type="entry name" value="ARM repeat"/>
    <property type="match status" value="1"/>
</dbReference>
<sequence>MMLLHRILLIFIFIISTALLFSYNAYAVYTKDRALTLNSSNTSYYVSSSVKPHITTETCVYNTQNRLTIRSIGTPRPNTEQFYTLHFFVLNAIKHPVNCKLTHHLDDVISIFTAASTCKDDNSIIKLASQLSRQHVSTADEIWNSQNILDMSSAISKCSGPNISYIRQIIAHNIVKSNNDMSEWESYNITTALRSLNNGNSDQEAKAFKHIVDYVVTKNCNIDKWGDHQLSKLFKTLSKTNTESAKIAMLKVLGVMTKSGLSNWDAKSTSTVFRALARLQKTHSAYIKNERIYEIVMQLIINRLASSEINFRDCDAHTLADTMGQLWHISKLRWPKNVDKARQNIAKLIVEEDINISTIVSNDWVMIICGLTDSSIIEIEAMRTMATHFNDRTVSLSQWTNKQLLNIATSFSQMHGHSVEKSIQKTAIFVATENLEFWDIGDLAILAEVLSPKTKDLHHKAIDNIAGQILKKSIQLPIIDYIDLAFTVSLCKGEHCLELVRYISTEVADDSFDVSHLSPIFLAKLISIVSTDDEKYAEKALTKITNYLIYQNTEQLLNLPSDSLKLITHACSKHYNLTAVPSLLRHISFIVLNDRIDLSDWPIETLEVLLRTINSHDDDDLIQKSFRKIIARLNCPDTELRKWSINTLALVAKGVSRVRDYSSELFIARLAKMYIEKRDYDESKCGITILLAICNLPILSRKIIKPAVKLASILYNKAYSNMDDVDKISLFWTITLLDFVAHEKWMANASRITKTIITELTKIIPEMDQETINKHTIFFTEWQLEFINIMNSYREHESSNISLSECGNKSTSVLKDSIHRLIEIAISGLSIELNCSIYNFPIDFLLSSESISLLVNVDGPHNFFKDGHNRYYRLAKDRFVDFIFEKQLGYKVMRINDQKKHGCKFRRQFIQQIIAAFPNSTIY</sequence>
<organism evidence="1 2">
    <name type="scientific">Candidatus Endonucleibacter bathymodioli</name>
    <dbReference type="NCBI Taxonomy" id="539814"/>
    <lineage>
        <taxon>Bacteria</taxon>
        <taxon>Pseudomonadati</taxon>
        <taxon>Pseudomonadota</taxon>
        <taxon>Gammaproteobacteria</taxon>
        <taxon>Oceanospirillales</taxon>
        <taxon>Endozoicomonadaceae</taxon>
        <taxon>Candidatus Endonucleibacter</taxon>
    </lineage>
</organism>
<reference evidence="1 2" key="1">
    <citation type="journal article" date="2023" name="bioRxiv">
        <title>An intranuclear bacterial parasite of deep-sea mussels expresses apoptosis inhibitors acquired from its host.</title>
        <authorList>
            <person name="Gonzalez Porras M.A."/>
            <person name="Assie A."/>
            <person name="Tietjen M."/>
            <person name="Violette M."/>
            <person name="Kleiner M."/>
            <person name="Gruber-Vodicka H."/>
            <person name="Dubilier N."/>
            <person name="Leisch N."/>
        </authorList>
    </citation>
    <scope>NUCLEOTIDE SEQUENCE [LARGE SCALE GENOMIC DNA]</scope>
    <source>
        <strain evidence="1">IAP13</strain>
    </source>
</reference>
<comment type="caution">
    <text evidence="1">The sequence shown here is derived from an EMBL/GenBank/DDBJ whole genome shotgun (WGS) entry which is preliminary data.</text>
</comment>
<proteinExistence type="predicted"/>
<dbReference type="InterPro" id="IPR016024">
    <property type="entry name" value="ARM-type_fold"/>
</dbReference>
<dbReference type="AlphaFoldDB" id="A0AA90SMG8"/>
<evidence type="ECO:0008006" key="3">
    <source>
        <dbReference type="Google" id="ProtNLM"/>
    </source>
</evidence>
<accession>A0AA90SMG8</accession>
<protein>
    <recommendedName>
        <fullName evidence="3">RAP domain-containing protein</fullName>
    </recommendedName>
</protein>
<evidence type="ECO:0000313" key="2">
    <source>
        <dbReference type="Proteomes" id="UP001178148"/>
    </source>
</evidence>
<gene>
    <name evidence="1" type="ORF">QS748_06380</name>
</gene>
<name>A0AA90SMG8_9GAMM</name>